<name>A0A1R1XYL1_9FUNG</name>
<dbReference type="AlphaFoldDB" id="A0A1R1XYL1"/>
<reference evidence="2" key="1">
    <citation type="submission" date="2017-01" db="EMBL/GenBank/DDBJ databases">
        <authorList>
            <person name="Wang Y."/>
            <person name="White M."/>
            <person name="Kvist S."/>
            <person name="Moncalvo J.-M."/>
        </authorList>
    </citation>
    <scope>NUCLEOTIDE SEQUENCE [LARGE SCALE GENOMIC DNA]</scope>
    <source>
        <strain evidence="2">ID-206-W2</strain>
    </source>
</reference>
<feature type="non-terminal residue" evidence="1">
    <location>
        <position position="23"/>
    </location>
</feature>
<comment type="caution">
    <text evidence="1">The sequence shown here is derived from an EMBL/GenBank/DDBJ whole genome shotgun (WGS) entry which is preliminary data.</text>
</comment>
<gene>
    <name evidence="1" type="ORF">AYI69_g6533</name>
</gene>
<dbReference type="EMBL" id="LSSM01002949">
    <property type="protein sequence ID" value="OMJ19659.1"/>
    <property type="molecule type" value="Genomic_DNA"/>
</dbReference>
<proteinExistence type="predicted"/>
<accession>A0A1R1XYL1</accession>
<organism evidence="1 2">
    <name type="scientific">Smittium culicis</name>
    <dbReference type="NCBI Taxonomy" id="133412"/>
    <lineage>
        <taxon>Eukaryota</taxon>
        <taxon>Fungi</taxon>
        <taxon>Fungi incertae sedis</taxon>
        <taxon>Zoopagomycota</taxon>
        <taxon>Kickxellomycotina</taxon>
        <taxon>Harpellomycetes</taxon>
        <taxon>Harpellales</taxon>
        <taxon>Legeriomycetaceae</taxon>
        <taxon>Smittium</taxon>
    </lineage>
</organism>
<evidence type="ECO:0000313" key="2">
    <source>
        <dbReference type="Proteomes" id="UP000187429"/>
    </source>
</evidence>
<keyword evidence="2" id="KW-1185">Reference proteome</keyword>
<evidence type="ECO:0000313" key="1">
    <source>
        <dbReference type="EMBL" id="OMJ19659.1"/>
    </source>
</evidence>
<dbReference type="Proteomes" id="UP000187429">
    <property type="component" value="Unassembled WGS sequence"/>
</dbReference>
<sequence>MGDYSENYGPVYDQNHLTYRLYT</sequence>
<protein>
    <submittedName>
        <fullName evidence="1">Uncharacterized protein</fullName>
    </submittedName>
</protein>